<dbReference type="PANTHER" id="PTHR43826:SF3">
    <property type="entry name" value="GLUCOSE-6-PHOSPHATE EXCHANGER SLC37A4"/>
    <property type="match status" value="1"/>
</dbReference>
<evidence type="ECO:0000259" key="6">
    <source>
        <dbReference type="PROSITE" id="PS50850"/>
    </source>
</evidence>
<dbReference type="AlphaFoldDB" id="A0A1G7ZXB5"/>
<evidence type="ECO:0000313" key="7">
    <source>
        <dbReference type="EMBL" id="SDH12830.1"/>
    </source>
</evidence>
<dbReference type="PANTHER" id="PTHR43826">
    <property type="entry name" value="GLUCOSE-6-PHOSPHATE EXCHANGER SLC37A4"/>
    <property type="match status" value="1"/>
</dbReference>
<feature type="transmembrane region" description="Helical" evidence="5">
    <location>
        <begin position="286"/>
        <end position="307"/>
    </location>
</feature>
<dbReference type="InterPro" id="IPR020846">
    <property type="entry name" value="MFS_dom"/>
</dbReference>
<dbReference type="InterPro" id="IPR036259">
    <property type="entry name" value="MFS_trans_sf"/>
</dbReference>
<name>A0A1G7ZXB5_9MICO</name>
<dbReference type="SUPFAM" id="SSF103473">
    <property type="entry name" value="MFS general substrate transporter"/>
    <property type="match status" value="1"/>
</dbReference>
<dbReference type="InterPro" id="IPR051337">
    <property type="entry name" value="OPA_Antiporter"/>
</dbReference>
<dbReference type="EMBL" id="LT629695">
    <property type="protein sequence ID" value="SDH12830.1"/>
    <property type="molecule type" value="Genomic_DNA"/>
</dbReference>
<evidence type="ECO:0000256" key="5">
    <source>
        <dbReference type="SAM" id="Phobius"/>
    </source>
</evidence>
<evidence type="ECO:0000256" key="3">
    <source>
        <dbReference type="ARBA" id="ARBA00022989"/>
    </source>
</evidence>
<accession>A0A1G7ZXB5</accession>
<dbReference type="Pfam" id="PF07690">
    <property type="entry name" value="MFS_1"/>
    <property type="match status" value="1"/>
</dbReference>
<dbReference type="GO" id="GO:0005886">
    <property type="term" value="C:plasma membrane"/>
    <property type="evidence" value="ECO:0007669"/>
    <property type="project" value="UniProtKB-SubCell"/>
</dbReference>
<gene>
    <name evidence="7" type="ORF">SAMN04489720_0137</name>
</gene>
<sequence>MNGRMAWITWVVCLVAYLVSTLHRSSLGAAAPDAIVRFDATAAQLSSLAVVQLVVYAALQIPVGVLVDRYGPRTLIAVGGGLMAAGQALLAFTDLVPVAIVARILVGMGDAATFISVLRLLPSWFSGPRLPQLSQWTGNIGQLGQLCSAVPFVWMLQHLGWTPSFLTIAGSGALVAVLVLVAVRNAPPGVDAPRTDSIQLPASWWRRLRSAISLPGTQLGFWAHFSTQSPGTVFSLLWGFPILVSGLGYTRGEASGLVVVIIATGIVSGPLLGLLTARFPSRRSNLVLAIVAHMALAWAVVLLWPGIPPTGVVVWMLIAIGIGGPGSLIGFDFARTFNPVRSLGSANGFVNVGGFTASFCLMALIGVALDVIHHVRLDAGEQAGLYDWEAFRIALSVQFVALALGSAMLLHARHRTRRRMQEEDGVTVAPLWTALLDAMRRRRG</sequence>
<keyword evidence="4 5" id="KW-0472">Membrane</keyword>
<feature type="domain" description="Major facilitator superfamily (MFS) profile" evidence="6">
    <location>
        <begin position="9"/>
        <end position="413"/>
    </location>
</feature>
<reference evidence="8" key="1">
    <citation type="submission" date="2016-10" db="EMBL/GenBank/DDBJ databases">
        <authorList>
            <person name="Varghese N."/>
            <person name="Submissions S."/>
        </authorList>
    </citation>
    <scope>NUCLEOTIDE SEQUENCE [LARGE SCALE GENOMIC DNA]</scope>
    <source>
        <strain evidence="8">DSM 22002</strain>
    </source>
</reference>
<organism evidence="7 8">
    <name type="scientific">Agrococcus jejuensis</name>
    <dbReference type="NCBI Taxonomy" id="399736"/>
    <lineage>
        <taxon>Bacteria</taxon>
        <taxon>Bacillati</taxon>
        <taxon>Actinomycetota</taxon>
        <taxon>Actinomycetes</taxon>
        <taxon>Micrococcales</taxon>
        <taxon>Microbacteriaceae</taxon>
        <taxon>Agrococcus</taxon>
    </lineage>
</organism>
<keyword evidence="3 5" id="KW-1133">Transmembrane helix</keyword>
<dbReference type="PROSITE" id="PS50850">
    <property type="entry name" value="MFS"/>
    <property type="match status" value="1"/>
</dbReference>
<evidence type="ECO:0000256" key="2">
    <source>
        <dbReference type="ARBA" id="ARBA00022692"/>
    </source>
</evidence>
<feature type="transmembrane region" description="Helical" evidence="5">
    <location>
        <begin position="389"/>
        <end position="410"/>
    </location>
</feature>
<dbReference type="GO" id="GO:0061513">
    <property type="term" value="F:glucose 6-phosphate:phosphate antiporter activity"/>
    <property type="evidence" value="ECO:0007669"/>
    <property type="project" value="TreeGrafter"/>
</dbReference>
<proteinExistence type="predicted"/>
<feature type="transmembrane region" description="Helical" evidence="5">
    <location>
        <begin position="313"/>
        <end position="334"/>
    </location>
</feature>
<dbReference type="OrthoDB" id="4332123at2"/>
<feature type="transmembrane region" description="Helical" evidence="5">
    <location>
        <begin position="255"/>
        <end position="274"/>
    </location>
</feature>
<dbReference type="Gene3D" id="1.20.1250.20">
    <property type="entry name" value="MFS general substrate transporter like domains"/>
    <property type="match status" value="2"/>
</dbReference>
<dbReference type="GO" id="GO:0035435">
    <property type="term" value="P:phosphate ion transmembrane transport"/>
    <property type="evidence" value="ECO:0007669"/>
    <property type="project" value="TreeGrafter"/>
</dbReference>
<dbReference type="STRING" id="399736.SAMN04489720_0137"/>
<dbReference type="Proteomes" id="UP000198822">
    <property type="component" value="Chromosome I"/>
</dbReference>
<evidence type="ECO:0000313" key="8">
    <source>
        <dbReference type="Proteomes" id="UP000198822"/>
    </source>
</evidence>
<feature type="transmembrane region" description="Helical" evidence="5">
    <location>
        <begin position="231"/>
        <end position="249"/>
    </location>
</feature>
<comment type="subcellular location">
    <subcellularLocation>
        <location evidence="1">Cell membrane</location>
        <topology evidence="1">Multi-pass membrane protein</topology>
    </subcellularLocation>
</comment>
<dbReference type="InterPro" id="IPR011701">
    <property type="entry name" value="MFS"/>
</dbReference>
<keyword evidence="2 5" id="KW-0812">Transmembrane</keyword>
<protein>
    <submittedName>
        <fullName evidence="7">Sugar phosphate permease</fullName>
    </submittedName>
</protein>
<feature type="transmembrane region" description="Helical" evidence="5">
    <location>
        <begin position="74"/>
        <end position="92"/>
    </location>
</feature>
<feature type="transmembrane region" description="Helical" evidence="5">
    <location>
        <begin position="161"/>
        <end position="183"/>
    </location>
</feature>
<feature type="transmembrane region" description="Helical" evidence="5">
    <location>
        <begin position="46"/>
        <end position="67"/>
    </location>
</feature>
<keyword evidence="8" id="KW-1185">Reference proteome</keyword>
<dbReference type="CDD" id="cd06174">
    <property type="entry name" value="MFS"/>
    <property type="match status" value="1"/>
</dbReference>
<evidence type="ECO:0000256" key="4">
    <source>
        <dbReference type="ARBA" id="ARBA00023136"/>
    </source>
</evidence>
<evidence type="ECO:0000256" key="1">
    <source>
        <dbReference type="ARBA" id="ARBA00004651"/>
    </source>
</evidence>
<feature type="transmembrane region" description="Helical" evidence="5">
    <location>
        <begin position="346"/>
        <end position="369"/>
    </location>
</feature>